<evidence type="ECO:0000313" key="1">
    <source>
        <dbReference type="EMBL" id="MBX13246.1"/>
    </source>
</evidence>
<accession>A0A2P2L5M4</accession>
<organism evidence="1">
    <name type="scientific">Rhizophora mucronata</name>
    <name type="common">Asiatic mangrove</name>
    <dbReference type="NCBI Taxonomy" id="61149"/>
    <lineage>
        <taxon>Eukaryota</taxon>
        <taxon>Viridiplantae</taxon>
        <taxon>Streptophyta</taxon>
        <taxon>Embryophyta</taxon>
        <taxon>Tracheophyta</taxon>
        <taxon>Spermatophyta</taxon>
        <taxon>Magnoliopsida</taxon>
        <taxon>eudicotyledons</taxon>
        <taxon>Gunneridae</taxon>
        <taxon>Pentapetalae</taxon>
        <taxon>rosids</taxon>
        <taxon>fabids</taxon>
        <taxon>Malpighiales</taxon>
        <taxon>Rhizophoraceae</taxon>
        <taxon>Rhizophora</taxon>
    </lineage>
</organism>
<reference evidence="1" key="1">
    <citation type="submission" date="2018-02" db="EMBL/GenBank/DDBJ databases">
        <title>Rhizophora mucronata_Transcriptome.</title>
        <authorList>
            <person name="Meera S.P."/>
            <person name="Sreeshan A."/>
            <person name="Augustine A."/>
        </authorList>
    </citation>
    <scope>NUCLEOTIDE SEQUENCE</scope>
    <source>
        <tissue evidence="1">Leaf</tissue>
    </source>
</reference>
<name>A0A2P2L5M4_RHIMU</name>
<dbReference type="EMBL" id="GGEC01032762">
    <property type="protein sequence ID" value="MBX13246.1"/>
    <property type="molecule type" value="Transcribed_RNA"/>
</dbReference>
<dbReference type="AlphaFoldDB" id="A0A2P2L5M4"/>
<sequence length="52" mass="6091">MKAIPSARYEIKQGKQDQCHHFQLPLSKQYLPPQCLTKEEPECKKSIDMCEL</sequence>
<proteinExistence type="predicted"/>
<protein>
    <submittedName>
        <fullName evidence="1">Uncharacterized protein</fullName>
    </submittedName>
</protein>